<dbReference type="Proteomes" id="UP000287023">
    <property type="component" value="Unassembled WGS sequence"/>
</dbReference>
<keyword evidence="2" id="KW-1185">Reference proteome</keyword>
<dbReference type="RefSeq" id="WP_127061935.1">
    <property type="nucleotide sequence ID" value="NZ_RZHF01000014.1"/>
</dbReference>
<name>A0A3S0YJM3_9GAMM</name>
<comment type="caution">
    <text evidence="1">The sequence shown here is derived from an EMBL/GenBank/DDBJ whole genome shotgun (WGS) entry which is preliminary data.</text>
</comment>
<evidence type="ECO:0000313" key="2">
    <source>
        <dbReference type="Proteomes" id="UP000287023"/>
    </source>
</evidence>
<evidence type="ECO:0000313" key="1">
    <source>
        <dbReference type="EMBL" id="RUR31821.1"/>
    </source>
</evidence>
<organism evidence="1 2">
    <name type="scientific">Vreelandella nanhaiensis</name>
    <dbReference type="NCBI Taxonomy" id="1258546"/>
    <lineage>
        <taxon>Bacteria</taxon>
        <taxon>Pseudomonadati</taxon>
        <taxon>Pseudomonadota</taxon>
        <taxon>Gammaproteobacteria</taxon>
        <taxon>Oceanospirillales</taxon>
        <taxon>Halomonadaceae</taxon>
        <taxon>Vreelandella</taxon>
    </lineage>
</organism>
<dbReference type="AlphaFoldDB" id="A0A3S0YJM3"/>
<dbReference type="EMBL" id="RZHF01000014">
    <property type="protein sequence ID" value="RUR31821.1"/>
    <property type="molecule type" value="Genomic_DNA"/>
</dbReference>
<dbReference type="SUPFAM" id="SSF53850">
    <property type="entry name" value="Periplasmic binding protein-like II"/>
    <property type="match status" value="1"/>
</dbReference>
<dbReference type="OrthoDB" id="6787458at2"/>
<dbReference type="Gene3D" id="3.40.190.10">
    <property type="entry name" value="Periplasmic binding protein-like II"/>
    <property type="match status" value="2"/>
</dbReference>
<proteinExistence type="predicted"/>
<accession>A0A3S0YJM3</accession>
<reference evidence="1 2" key="1">
    <citation type="submission" date="2018-12" db="EMBL/GenBank/DDBJ databases">
        <title>three novel Halomonas strain isolated from plants.</title>
        <authorList>
            <person name="Sun C."/>
        </authorList>
    </citation>
    <scope>NUCLEOTIDE SEQUENCE [LARGE SCALE GENOMIC DNA]</scope>
    <source>
        <strain evidence="1 2">JCM 18142</strain>
    </source>
</reference>
<protein>
    <submittedName>
        <fullName evidence="1">Uncharacterized protein</fullName>
    </submittedName>
</protein>
<sequence length="108" mass="11990">MGLSTKYDDITEESMECRALFQDRLVVLGSSEFKEKCQIYGAEGLLSVPLLYLETEETGWAGWKERSDTQALSQPRPQGVSVNNYEIVLQAPQDGMGAILGWESLTAN</sequence>
<gene>
    <name evidence="1" type="ORF">ELY38_10290</name>
</gene>